<comment type="similarity">
    <text evidence="2">Belongs to the VKOR family.</text>
</comment>
<keyword evidence="4" id="KW-0874">Quinone</keyword>
<evidence type="ECO:0000256" key="2">
    <source>
        <dbReference type="ARBA" id="ARBA00006214"/>
    </source>
</evidence>
<gene>
    <name evidence="13" type="ORF">DIU31_021650</name>
    <name evidence="14" type="ORF">J3L21_05825</name>
</gene>
<feature type="transmembrane region" description="Helical" evidence="11">
    <location>
        <begin position="236"/>
        <end position="254"/>
    </location>
</feature>
<keyword evidence="6" id="KW-0560">Oxidoreductase</keyword>
<protein>
    <submittedName>
        <fullName evidence="13">Thioredoxin domain-containing protein</fullName>
    </submittedName>
</protein>
<dbReference type="InterPro" id="IPR012932">
    <property type="entry name" value="VKOR"/>
</dbReference>
<dbReference type="AlphaFoldDB" id="A0AAE6JIC0"/>
<feature type="coiled-coil region" evidence="10">
    <location>
        <begin position="405"/>
        <end position="432"/>
    </location>
</feature>
<evidence type="ECO:0000256" key="9">
    <source>
        <dbReference type="ARBA" id="ARBA00023284"/>
    </source>
</evidence>
<keyword evidence="8" id="KW-1015">Disulfide bond</keyword>
<keyword evidence="9" id="KW-0676">Redox-active center</keyword>
<dbReference type="InterPro" id="IPR012336">
    <property type="entry name" value="Thioredoxin-like_fold"/>
</dbReference>
<evidence type="ECO:0000313" key="16">
    <source>
        <dbReference type="Proteomes" id="UP000663940"/>
    </source>
</evidence>
<dbReference type="Proteomes" id="UP000663940">
    <property type="component" value="Chromosome"/>
</dbReference>
<dbReference type="GO" id="GO:0016020">
    <property type="term" value="C:membrane"/>
    <property type="evidence" value="ECO:0007669"/>
    <property type="project" value="UniProtKB-SubCell"/>
</dbReference>
<dbReference type="RefSeq" id="WP_112657509.1">
    <property type="nucleotide sequence ID" value="NZ_CP043451.1"/>
</dbReference>
<dbReference type="GO" id="GO:0005524">
    <property type="term" value="F:ATP binding"/>
    <property type="evidence" value="ECO:0007669"/>
    <property type="project" value="InterPro"/>
</dbReference>
<name>A0AAE6JIC0_9SPHI</name>
<keyword evidence="3 11" id="KW-0812">Transmembrane</keyword>
<evidence type="ECO:0000256" key="11">
    <source>
        <dbReference type="SAM" id="Phobius"/>
    </source>
</evidence>
<organism evidence="13 15">
    <name type="scientific">Mucilaginibacter rubeus</name>
    <dbReference type="NCBI Taxonomy" id="2027860"/>
    <lineage>
        <taxon>Bacteria</taxon>
        <taxon>Pseudomonadati</taxon>
        <taxon>Bacteroidota</taxon>
        <taxon>Sphingobacteriia</taxon>
        <taxon>Sphingobacteriales</taxon>
        <taxon>Sphingobacteriaceae</taxon>
        <taxon>Mucilaginibacter</taxon>
    </lineage>
</organism>
<evidence type="ECO:0000256" key="5">
    <source>
        <dbReference type="ARBA" id="ARBA00022989"/>
    </source>
</evidence>
<dbReference type="GO" id="GO:0008233">
    <property type="term" value="F:peptidase activity"/>
    <property type="evidence" value="ECO:0007669"/>
    <property type="project" value="InterPro"/>
</dbReference>
<feature type="transmembrane region" description="Helical" evidence="11">
    <location>
        <begin position="321"/>
        <end position="341"/>
    </location>
</feature>
<dbReference type="Proteomes" id="UP000250557">
    <property type="component" value="Chromosome"/>
</dbReference>
<dbReference type="Gene3D" id="3.40.30.10">
    <property type="entry name" value="Glutaredoxin"/>
    <property type="match status" value="1"/>
</dbReference>
<feature type="transmembrane region" description="Helical" evidence="11">
    <location>
        <begin position="260"/>
        <end position="278"/>
    </location>
</feature>
<evidence type="ECO:0000313" key="15">
    <source>
        <dbReference type="Proteomes" id="UP000250557"/>
    </source>
</evidence>
<evidence type="ECO:0000313" key="14">
    <source>
        <dbReference type="EMBL" id="QTE51490.1"/>
    </source>
</evidence>
<accession>A0AAE6JIC0</accession>
<dbReference type="Gene3D" id="3.90.70.10">
    <property type="entry name" value="Cysteine proteinases"/>
    <property type="match status" value="1"/>
</dbReference>
<dbReference type="GO" id="GO:0006508">
    <property type="term" value="P:proteolysis"/>
    <property type="evidence" value="ECO:0007669"/>
    <property type="project" value="InterPro"/>
</dbReference>
<dbReference type="CDD" id="cd12921">
    <property type="entry name" value="VKOR_4"/>
    <property type="match status" value="1"/>
</dbReference>
<keyword evidence="10" id="KW-0175">Coiled coil</keyword>
<dbReference type="EMBL" id="CP043451">
    <property type="protein sequence ID" value="QEM05986.1"/>
    <property type="molecule type" value="Genomic_DNA"/>
</dbReference>
<dbReference type="Pfam" id="PF13462">
    <property type="entry name" value="Thioredoxin_4"/>
    <property type="match status" value="1"/>
</dbReference>
<feature type="transmembrane region" description="Helical" evidence="11">
    <location>
        <begin position="285"/>
        <end position="301"/>
    </location>
</feature>
<reference evidence="14 16" key="2">
    <citation type="submission" date="2021-03" db="EMBL/GenBank/DDBJ databases">
        <title>Mucilaginibacter strains isolated from gold and copper mining confer multi heavy-metal resistance.</title>
        <authorList>
            <person name="Li Y."/>
        </authorList>
    </citation>
    <scope>NUCLEOTIDE SEQUENCE [LARGE SCALE GENOMIC DNA]</scope>
    <source>
        <strain evidence="14 16">P2-4</strain>
    </source>
</reference>
<evidence type="ECO:0000256" key="6">
    <source>
        <dbReference type="ARBA" id="ARBA00023002"/>
    </source>
</evidence>
<dbReference type="InterPro" id="IPR036249">
    <property type="entry name" value="Thioredoxin-like_sf"/>
</dbReference>
<dbReference type="InterPro" id="IPR038354">
    <property type="entry name" value="VKOR_sf"/>
</dbReference>
<evidence type="ECO:0000256" key="8">
    <source>
        <dbReference type="ARBA" id="ARBA00023157"/>
    </source>
</evidence>
<dbReference type="InterPro" id="IPR005074">
    <property type="entry name" value="Peptidase_C39"/>
</dbReference>
<evidence type="ECO:0000256" key="10">
    <source>
        <dbReference type="SAM" id="Coils"/>
    </source>
</evidence>
<dbReference type="EMBL" id="CP071880">
    <property type="protein sequence ID" value="QTE51490.1"/>
    <property type="molecule type" value="Genomic_DNA"/>
</dbReference>
<reference evidence="13 15" key="1">
    <citation type="submission" date="2019-08" db="EMBL/GenBank/DDBJ databases">
        <title>Comparative genome analysis confer to the adaptation heavy metal polluted environment.</title>
        <authorList>
            <person name="Li Y."/>
        </authorList>
    </citation>
    <scope>NUCLEOTIDE SEQUENCE [LARGE SCALE GENOMIC DNA]</scope>
    <source>
        <strain evidence="13 15">P2</strain>
    </source>
</reference>
<dbReference type="GO" id="GO:0016491">
    <property type="term" value="F:oxidoreductase activity"/>
    <property type="evidence" value="ECO:0007669"/>
    <property type="project" value="UniProtKB-KW"/>
</dbReference>
<evidence type="ECO:0000256" key="3">
    <source>
        <dbReference type="ARBA" id="ARBA00022692"/>
    </source>
</evidence>
<dbReference type="Pfam" id="PF07884">
    <property type="entry name" value="VKOR"/>
    <property type="match status" value="1"/>
</dbReference>
<dbReference type="PROSITE" id="PS50990">
    <property type="entry name" value="PEPTIDASE_C39"/>
    <property type="match status" value="1"/>
</dbReference>
<dbReference type="SUPFAM" id="SSF52833">
    <property type="entry name" value="Thioredoxin-like"/>
    <property type="match status" value="1"/>
</dbReference>
<keyword evidence="16" id="KW-1185">Reference proteome</keyword>
<proteinExistence type="inferred from homology"/>
<evidence type="ECO:0000259" key="12">
    <source>
        <dbReference type="PROSITE" id="PS50990"/>
    </source>
</evidence>
<keyword evidence="5 11" id="KW-1133">Transmembrane helix</keyword>
<evidence type="ECO:0000256" key="7">
    <source>
        <dbReference type="ARBA" id="ARBA00023136"/>
    </source>
</evidence>
<feature type="domain" description="Peptidase C39" evidence="12">
    <location>
        <begin position="3"/>
        <end position="124"/>
    </location>
</feature>
<sequence length="530" mass="59208">MLYLTNRPNAVSVIFELFNYFKKNIDESLIAEELEKHPEYASLLAVSDVLTVLGVENAAANVSFDDLSDLSLPFIAHTNYPDSQFLLVTGMESGKVALSGGKWNRRKESLTEFKKHFTGVVLIVEEPGDVQSQPRKSLLDKVFSPQAGGLLLLSIFLTGVIFKSGFFGGDLTWQTLFLTLIKSAGLAVSVLLLIQTVDSNNPLIQKICKSGEKVDCDAILSSPAAKISANLSWSEVGFFYYSGTLLLLLFGGFTPFIREVIVLLNIAGLPYTFYSIYYQAKIKKWCLLCCTVQALLWIELIPNLPPFPIRSFALPGTSEFVTAFICLILPAALWIMTKPLLMEARQASTLKDQLRSFKYNTDTFSSILGEQPKYIMPNQEWSIVLGNAEASNTITMVTNPFCEPCSAAHELLHELLEQRKDLQARIVFISKDINPATPVGSHLMALSKLADKTIVKNALKDWYGQKQKNYALWAKNYPVELTGDEQGEIEKHREWCDIAKVQGTPTMLLNGAYLPQQYKVSDLKYMLEFS</sequence>
<evidence type="ECO:0000256" key="4">
    <source>
        <dbReference type="ARBA" id="ARBA00022719"/>
    </source>
</evidence>
<keyword evidence="7 11" id="KW-0472">Membrane</keyword>
<evidence type="ECO:0000256" key="1">
    <source>
        <dbReference type="ARBA" id="ARBA00004141"/>
    </source>
</evidence>
<dbReference type="Pfam" id="PF03412">
    <property type="entry name" value="Peptidase_C39"/>
    <property type="match status" value="1"/>
</dbReference>
<dbReference type="Gene3D" id="1.20.1440.130">
    <property type="entry name" value="VKOR domain"/>
    <property type="match status" value="1"/>
</dbReference>
<comment type="subcellular location">
    <subcellularLocation>
        <location evidence="1">Membrane</location>
        <topology evidence="1">Multi-pass membrane protein</topology>
    </subcellularLocation>
</comment>
<dbReference type="GO" id="GO:0048038">
    <property type="term" value="F:quinone binding"/>
    <property type="evidence" value="ECO:0007669"/>
    <property type="project" value="UniProtKB-KW"/>
</dbReference>
<feature type="transmembrane region" description="Helical" evidence="11">
    <location>
        <begin position="142"/>
        <end position="162"/>
    </location>
</feature>
<evidence type="ECO:0000313" key="13">
    <source>
        <dbReference type="EMBL" id="QEM05986.1"/>
    </source>
</evidence>
<feature type="transmembrane region" description="Helical" evidence="11">
    <location>
        <begin position="174"/>
        <end position="194"/>
    </location>
</feature>